<reference evidence="3 4" key="1">
    <citation type="submission" date="2014-04" db="EMBL/GenBank/DDBJ databases">
        <authorList>
            <consortium name="International Citrus Genome Consortium"/>
            <person name="Gmitter F."/>
            <person name="Chen C."/>
            <person name="Farmerie W."/>
            <person name="Harkins T."/>
            <person name="Desany B."/>
            <person name="Mohiuddin M."/>
            <person name="Kodira C."/>
            <person name="Borodovsky M."/>
            <person name="Lomsadze A."/>
            <person name="Burns P."/>
            <person name="Jenkins J."/>
            <person name="Prochnik S."/>
            <person name="Shu S."/>
            <person name="Chapman J."/>
            <person name="Pitluck S."/>
            <person name="Schmutz J."/>
            <person name="Rokhsar D."/>
        </authorList>
    </citation>
    <scope>NUCLEOTIDE SEQUENCE</scope>
</reference>
<keyword evidence="1" id="KW-0694">RNA-binding</keyword>
<dbReference type="GO" id="GO:0003723">
    <property type="term" value="F:RNA binding"/>
    <property type="evidence" value="ECO:0007669"/>
    <property type="project" value="UniProtKB-UniRule"/>
</dbReference>
<proteinExistence type="predicted"/>
<organism evidence="3 4">
    <name type="scientific">Citrus sinensis</name>
    <name type="common">Sweet orange</name>
    <name type="synonym">Citrus aurantium var. sinensis</name>
    <dbReference type="NCBI Taxonomy" id="2711"/>
    <lineage>
        <taxon>Eukaryota</taxon>
        <taxon>Viridiplantae</taxon>
        <taxon>Streptophyta</taxon>
        <taxon>Embryophyta</taxon>
        <taxon>Tracheophyta</taxon>
        <taxon>Spermatophyta</taxon>
        <taxon>Magnoliopsida</taxon>
        <taxon>eudicotyledons</taxon>
        <taxon>Gunneridae</taxon>
        <taxon>Pentapetalae</taxon>
        <taxon>rosids</taxon>
        <taxon>malvids</taxon>
        <taxon>Sapindales</taxon>
        <taxon>Rutaceae</taxon>
        <taxon>Aurantioideae</taxon>
        <taxon>Citrus</taxon>
    </lineage>
</organism>
<sequence>VVPRSLVPIIQGEDGACLKQIRQISDAKITITDPKPGATETVIIISGTPEQTHAAQSLIQAFVMSETETT</sequence>
<dbReference type="InterPro" id="IPR036612">
    <property type="entry name" value="KH_dom_type_1_sf"/>
</dbReference>
<feature type="domain" description="K Homology" evidence="2">
    <location>
        <begin position="2"/>
        <end position="60"/>
    </location>
</feature>
<evidence type="ECO:0000313" key="3">
    <source>
        <dbReference type="EMBL" id="KDO81361.1"/>
    </source>
</evidence>
<accession>A0A067H1A7</accession>
<dbReference type="InterPro" id="IPR004088">
    <property type="entry name" value="KH_dom_type_1"/>
</dbReference>
<keyword evidence="4" id="KW-1185">Reference proteome</keyword>
<evidence type="ECO:0000256" key="1">
    <source>
        <dbReference type="PROSITE-ProRule" id="PRU00117"/>
    </source>
</evidence>
<dbReference type="Gene3D" id="3.30.1370.10">
    <property type="entry name" value="K Homology domain, type 1"/>
    <property type="match status" value="1"/>
</dbReference>
<name>A0A067H1A7_CITSI</name>
<dbReference type="EMBL" id="KK784876">
    <property type="protein sequence ID" value="KDO81361.1"/>
    <property type="molecule type" value="Genomic_DNA"/>
</dbReference>
<dbReference type="Proteomes" id="UP000027120">
    <property type="component" value="Unassembled WGS sequence"/>
</dbReference>
<dbReference type="SUPFAM" id="SSF54791">
    <property type="entry name" value="Eukaryotic type KH-domain (KH-domain type I)"/>
    <property type="match status" value="1"/>
</dbReference>
<protein>
    <recommendedName>
        <fullName evidence="2">K Homology domain-containing protein</fullName>
    </recommendedName>
</protein>
<feature type="non-terminal residue" evidence="3">
    <location>
        <position position="1"/>
    </location>
</feature>
<gene>
    <name evidence="3" type="ORF">CISIN_1g0457662mg</name>
</gene>
<evidence type="ECO:0000259" key="2">
    <source>
        <dbReference type="Pfam" id="PF00013"/>
    </source>
</evidence>
<dbReference type="AlphaFoldDB" id="A0A067H1A7"/>
<evidence type="ECO:0000313" key="4">
    <source>
        <dbReference type="Proteomes" id="UP000027120"/>
    </source>
</evidence>
<dbReference type="Pfam" id="PF00013">
    <property type="entry name" value="KH_1"/>
    <property type="match status" value="1"/>
</dbReference>
<dbReference type="PROSITE" id="PS50084">
    <property type="entry name" value="KH_TYPE_1"/>
    <property type="match status" value="1"/>
</dbReference>
<dbReference type="STRING" id="2711.A0A067H1A7"/>